<dbReference type="Pfam" id="PF11162">
    <property type="entry name" value="DUF2946"/>
    <property type="match status" value="1"/>
</dbReference>
<evidence type="ECO:0000313" key="2">
    <source>
        <dbReference type="Proteomes" id="UP000287447"/>
    </source>
</evidence>
<comment type="caution">
    <text evidence="1">The sequence shown here is derived from an EMBL/GenBank/DDBJ whole genome shotgun (WGS) entry which is preliminary data.</text>
</comment>
<organism evidence="1 2">
    <name type="scientific">Hwanghaeella grinnelliae</name>
    <dbReference type="NCBI Taxonomy" id="2500179"/>
    <lineage>
        <taxon>Bacteria</taxon>
        <taxon>Pseudomonadati</taxon>
        <taxon>Pseudomonadota</taxon>
        <taxon>Alphaproteobacteria</taxon>
        <taxon>Rhodospirillales</taxon>
        <taxon>Rhodospirillaceae</taxon>
        <taxon>Hwanghaeella</taxon>
    </lineage>
</organism>
<dbReference type="AlphaFoldDB" id="A0A3S2W719"/>
<dbReference type="EMBL" id="SADE01000004">
    <property type="protein sequence ID" value="RVU34067.1"/>
    <property type="molecule type" value="Genomic_DNA"/>
</dbReference>
<proteinExistence type="predicted"/>
<evidence type="ECO:0000313" key="1">
    <source>
        <dbReference type="EMBL" id="RVU34067.1"/>
    </source>
</evidence>
<reference evidence="2" key="1">
    <citation type="submission" date="2019-01" db="EMBL/GenBank/DDBJ databases">
        <title>Gri0909 isolated from a small marine red alga.</title>
        <authorList>
            <person name="Kim J."/>
            <person name="Jeong S.E."/>
            <person name="Jeon C.O."/>
        </authorList>
    </citation>
    <scope>NUCLEOTIDE SEQUENCE [LARGE SCALE GENOMIC DNA]</scope>
    <source>
        <strain evidence="2">Gri0909</strain>
    </source>
</reference>
<dbReference type="InterPro" id="IPR021333">
    <property type="entry name" value="DUF2946"/>
</dbReference>
<keyword evidence="2" id="KW-1185">Reference proteome</keyword>
<accession>A0A3S2W719</accession>
<protein>
    <submittedName>
        <fullName evidence="1">DUF2946 domain-containing protein</fullName>
    </submittedName>
</protein>
<dbReference type="Proteomes" id="UP000287447">
    <property type="component" value="Unassembled WGS sequence"/>
</dbReference>
<name>A0A3S2W719_9PROT</name>
<gene>
    <name evidence="1" type="ORF">EOI86_23405</name>
</gene>
<sequence>MGDGPVFMRRLRQIRGLAVVPAVIWLLIQLAMTGAVAAPPTSDPGTDNLGWKALGLQQVAICSPDGTTTLDADAPQGGGKSAPSHCEWCQSFGSLTAPPLPDMAATAVCHATQFKYRLASLRTAPNSGIQTGFLSRAPPA</sequence>